<dbReference type="InterPro" id="IPR014347">
    <property type="entry name" value="Tautomerase/MIF_sf"/>
</dbReference>
<protein>
    <submittedName>
        <fullName evidence="2">4-oxalocrotonate tautomerase</fullName>
    </submittedName>
</protein>
<feature type="domain" description="Tautomerase cis-CaaD-like" evidence="1">
    <location>
        <begin position="1"/>
        <end position="129"/>
    </location>
</feature>
<keyword evidence="3" id="KW-1185">Reference proteome</keyword>
<dbReference type="Pfam" id="PF14832">
    <property type="entry name" value="Tautomerase_3"/>
    <property type="match status" value="1"/>
</dbReference>
<proteinExistence type="predicted"/>
<organism evidence="2 3">
    <name type="scientific">Methylobacterium haplocladii</name>
    <dbReference type="NCBI Taxonomy" id="1176176"/>
    <lineage>
        <taxon>Bacteria</taxon>
        <taxon>Pseudomonadati</taxon>
        <taxon>Pseudomonadota</taxon>
        <taxon>Alphaproteobacteria</taxon>
        <taxon>Hyphomicrobiales</taxon>
        <taxon>Methylobacteriaceae</taxon>
        <taxon>Methylobacterium</taxon>
    </lineage>
</organism>
<gene>
    <name evidence="2" type="ORF">MHA02_35240</name>
</gene>
<dbReference type="AlphaFoldDB" id="A0A512ITV5"/>
<accession>A0A512ITV5</accession>
<dbReference type="OrthoDB" id="118855at2"/>
<comment type="caution">
    <text evidence="2">The sequence shown here is derived from an EMBL/GenBank/DDBJ whole genome shotgun (WGS) entry which is preliminary data.</text>
</comment>
<evidence type="ECO:0000313" key="2">
    <source>
        <dbReference type="EMBL" id="GEP01137.1"/>
    </source>
</evidence>
<dbReference type="Gene3D" id="3.30.429.10">
    <property type="entry name" value="Macrophage Migration Inhibitory Factor"/>
    <property type="match status" value="1"/>
</dbReference>
<evidence type="ECO:0000259" key="1">
    <source>
        <dbReference type="Pfam" id="PF14832"/>
    </source>
</evidence>
<evidence type="ECO:0000313" key="3">
    <source>
        <dbReference type="Proteomes" id="UP000321258"/>
    </source>
</evidence>
<reference evidence="2 3" key="1">
    <citation type="submission" date="2019-07" db="EMBL/GenBank/DDBJ databases">
        <title>Whole genome shotgun sequence of Methylobacterium haplocladii NBRC 107714.</title>
        <authorList>
            <person name="Hosoyama A."/>
            <person name="Uohara A."/>
            <person name="Ohji S."/>
            <person name="Ichikawa N."/>
        </authorList>
    </citation>
    <scope>NUCLEOTIDE SEQUENCE [LARGE SCALE GENOMIC DNA]</scope>
    <source>
        <strain evidence="2 3">NBRC 107714</strain>
    </source>
</reference>
<dbReference type="EMBL" id="BJZT01000039">
    <property type="protein sequence ID" value="GEP01137.1"/>
    <property type="molecule type" value="Genomic_DNA"/>
</dbReference>
<name>A0A512ITV5_9HYPH</name>
<sequence length="148" mass="15454">MPTYTCTSPAGGLDPDRRAGLAAAITLAHSEVTGAAAGFAQVVFCDVAVGGFFVGGRPLDGSTLFIRGEIRAGRSARERDRLVARLIADAAEASGLPRHAIWIYIAELPARCMAEFGHVLPEPGDEEAWIAALPGEARARIAGGRPSE</sequence>
<dbReference type="RefSeq" id="WP_147081175.1">
    <property type="nucleotide sequence ID" value="NZ_BJZT01000039.1"/>
</dbReference>
<dbReference type="Proteomes" id="UP000321258">
    <property type="component" value="Unassembled WGS sequence"/>
</dbReference>
<dbReference type="SUPFAM" id="SSF55331">
    <property type="entry name" value="Tautomerase/MIF"/>
    <property type="match status" value="1"/>
</dbReference>
<dbReference type="InterPro" id="IPR028116">
    <property type="entry name" value="Cis-CaaD-like"/>
</dbReference>